<evidence type="ECO:0000313" key="2">
    <source>
        <dbReference type="Proteomes" id="UP000177967"/>
    </source>
</evidence>
<evidence type="ECO:0000313" key="1">
    <source>
        <dbReference type="EMBL" id="OGY09102.1"/>
    </source>
</evidence>
<protein>
    <submittedName>
        <fullName evidence="1">Uncharacterized protein</fullName>
    </submittedName>
</protein>
<sequence>MPEQVVDSGISSIQTATSSPEFQNLAKSRLQEFTQATLKDSASLFLLSEASQVDLSAPNIQPQVAMAAFLLLRRQCPTVWDIGATLQGAEGRLKCGQGQTIRAGAIGTDPQLMGSIQRGNTFIGKFAQEVYEQYSTPVSDRTKNVILGRFNTWASVKTVPDEAYYVREMAVCAASQNLTQQDAAVVLRGIENYKRYNFWPLSQYGAQEQARYARFNQALTRLQLVLAGHVSGGGHLDQYESLIHLLSQSQAEVVKQAELVRPESTIGTELSYWENSIGNEGGLCLVDRVEMQQRYTFAHTERGRFVYYTATNQNIEPLLNRFDEINRRLAQTLGTDGTKPVHVVLVPEAKYCPRGGYAKLDGTGFILASSQDLDQVYAHEAVHANLAQIFGTSHSATATEGAAMYLARVVNPYDKRNDYVAQRYGDDQIIRIRGKGGQIGLSNTQMLDNAGEARSKADYEYAYKFGGLLAEFIVSRVGIEGYLQFYKRTCLPNLYDSDTGKQLVANGKRAPGVGEREINAQALKAMAALTGRPDMRPENVLQEFTDFAAARNAKGAFYR</sequence>
<dbReference type="EMBL" id="MHBW01000016">
    <property type="protein sequence ID" value="OGY09102.1"/>
    <property type="molecule type" value="Genomic_DNA"/>
</dbReference>
<proteinExistence type="predicted"/>
<comment type="caution">
    <text evidence="1">The sequence shown here is derived from an EMBL/GenBank/DDBJ whole genome shotgun (WGS) entry which is preliminary data.</text>
</comment>
<gene>
    <name evidence="1" type="ORF">A2782_00065</name>
</gene>
<dbReference type="AlphaFoldDB" id="A0A1G1V131"/>
<accession>A0A1G1V131</accession>
<dbReference type="STRING" id="1797513.A2782_00065"/>
<dbReference type="Proteomes" id="UP000177967">
    <property type="component" value="Unassembled WGS sequence"/>
</dbReference>
<organism evidence="1 2">
    <name type="scientific">Candidatus Blackburnbacteria bacterium RIFCSPHIGHO2_01_FULL_43_15b</name>
    <dbReference type="NCBI Taxonomy" id="1797513"/>
    <lineage>
        <taxon>Bacteria</taxon>
        <taxon>Candidatus Blackburniibacteriota</taxon>
    </lineage>
</organism>
<name>A0A1G1V131_9BACT</name>
<reference evidence="1 2" key="1">
    <citation type="journal article" date="2016" name="Nat. Commun.">
        <title>Thousands of microbial genomes shed light on interconnected biogeochemical processes in an aquifer system.</title>
        <authorList>
            <person name="Anantharaman K."/>
            <person name="Brown C.T."/>
            <person name="Hug L.A."/>
            <person name="Sharon I."/>
            <person name="Castelle C.J."/>
            <person name="Probst A.J."/>
            <person name="Thomas B.C."/>
            <person name="Singh A."/>
            <person name="Wilkins M.J."/>
            <person name="Karaoz U."/>
            <person name="Brodie E.L."/>
            <person name="Williams K.H."/>
            <person name="Hubbard S.S."/>
            <person name="Banfield J.F."/>
        </authorList>
    </citation>
    <scope>NUCLEOTIDE SEQUENCE [LARGE SCALE GENOMIC DNA]</scope>
</reference>